<evidence type="ECO:0000313" key="9">
    <source>
        <dbReference type="Proteomes" id="UP000638313"/>
    </source>
</evidence>
<keyword evidence="4" id="KW-0274">FAD</keyword>
<evidence type="ECO:0000256" key="4">
    <source>
        <dbReference type="ARBA" id="ARBA00022827"/>
    </source>
</evidence>
<evidence type="ECO:0000259" key="6">
    <source>
        <dbReference type="Pfam" id="PF00441"/>
    </source>
</evidence>
<dbReference type="InterPro" id="IPR037069">
    <property type="entry name" value="AcylCoA_DH/ox_N_sf"/>
</dbReference>
<keyword evidence="3" id="KW-0285">Flavoprotein</keyword>
<comment type="caution">
    <text evidence="8">The sequence shown here is derived from an EMBL/GenBank/DDBJ whole genome shotgun (WGS) entry which is preliminary data.</text>
</comment>
<dbReference type="InterPro" id="IPR046373">
    <property type="entry name" value="Acyl-CoA_Oxase/DH_mid-dom_sf"/>
</dbReference>
<evidence type="ECO:0000259" key="7">
    <source>
        <dbReference type="Pfam" id="PF02771"/>
    </source>
</evidence>
<dbReference type="AlphaFoldDB" id="A0A919B5I9"/>
<dbReference type="Pfam" id="PF02771">
    <property type="entry name" value="Acyl-CoA_dh_N"/>
    <property type="match status" value="1"/>
</dbReference>
<dbReference type="InterPro" id="IPR009075">
    <property type="entry name" value="AcylCo_DH/oxidase_C"/>
</dbReference>
<dbReference type="InterPro" id="IPR036250">
    <property type="entry name" value="AcylCo_DH-like_C"/>
</dbReference>
<dbReference type="EMBL" id="BNBD01000009">
    <property type="protein sequence ID" value="GHF57981.1"/>
    <property type="molecule type" value="Genomic_DNA"/>
</dbReference>
<dbReference type="InterPro" id="IPR013786">
    <property type="entry name" value="AcylCoA_DH/ox_N"/>
</dbReference>
<dbReference type="Pfam" id="PF00441">
    <property type="entry name" value="Acyl-CoA_dh_1"/>
    <property type="match status" value="1"/>
</dbReference>
<dbReference type="RefSeq" id="WP_190131391.1">
    <property type="nucleotide sequence ID" value="NZ_BNBD01000009.1"/>
</dbReference>
<dbReference type="SUPFAM" id="SSF47203">
    <property type="entry name" value="Acyl-CoA dehydrogenase C-terminal domain-like"/>
    <property type="match status" value="1"/>
</dbReference>
<name>A0A919B5I9_9ACTN</name>
<dbReference type="InterPro" id="IPR009100">
    <property type="entry name" value="AcylCoA_DH/oxidase_NM_dom_sf"/>
</dbReference>
<evidence type="ECO:0000256" key="2">
    <source>
        <dbReference type="ARBA" id="ARBA00009347"/>
    </source>
</evidence>
<feature type="domain" description="Acyl-CoA dehydrogenase/oxidase C-terminal" evidence="6">
    <location>
        <begin position="257"/>
        <end position="381"/>
    </location>
</feature>
<evidence type="ECO:0000256" key="1">
    <source>
        <dbReference type="ARBA" id="ARBA00001974"/>
    </source>
</evidence>
<evidence type="ECO:0000256" key="5">
    <source>
        <dbReference type="ARBA" id="ARBA00023002"/>
    </source>
</evidence>
<dbReference type="GO" id="GO:0050660">
    <property type="term" value="F:flavin adenine dinucleotide binding"/>
    <property type="evidence" value="ECO:0007669"/>
    <property type="project" value="InterPro"/>
</dbReference>
<accession>A0A919B5I9</accession>
<dbReference type="PANTHER" id="PTHR43884:SF20">
    <property type="entry name" value="ACYL-COA DEHYDROGENASE FADE28"/>
    <property type="match status" value="1"/>
</dbReference>
<dbReference type="SUPFAM" id="SSF56645">
    <property type="entry name" value="Acyl-CoA dehydrogenase NM domain-like"/>
    <property type="match status" value="1"/>
</dbReference>
<dbReference type="PANTHER" id="PTHR43884">
    <property type="entry name" value="ACYL-COA DEHYDROGENASE"/>
    <property type="match status" value="1"/>
</dbReference>
<gene>
    <name evidence="8" type="primary">acd</name>
    <name evidence="8" type="ORF">GCM10010218_44250</name>
</gene>
<comment type="cofactor">
    <cofactor evidence="1">
        <name>FAD</name>
        <dbReference type="ChEBI" id="CHEBI:57692"/>
    </cofactor>
</comment>
<organism evidence="8 9">
    <name type="scientific">Streptomyces mashuensis</name>
    <dbReference type="NCBI Taxonomy" id="33904"/>
    <lineage>
        <taxon>Bacteria</taxon>
        <taxon>Bacillati</taxon>
        <taxon>Actinomycetota</taxon>
        <taxon>Actinomycetes</taxon>
        <taxon>Kitasatosporales</taxon>
        <taxon>Streptomycetaceae</taxon>
        <taxon>Streptomyces</taxon>
    </lineage>
</organism>
<evidence type="ECO:0000313" key="8">
    <source>
        <dbReference type="EMBL" id="GHF57981.1"/>
    </source>
</evidence>
<keyword evidence="5" id="KW-0560">Oxidoreductase</keyword>
<dbReference type="GO" id="GO:0003995">
    <property type="term" value="F:acyl-CoA dehydrogenase activity"/>
    <property type="evidence" value="ECO:0007669"/>
    <property type="project" value="TreeGrafter"/>
</dbReference>
<reference evidence="8" key="2">
    <citation type="submission" date="2020-09" db="EMBL/GenBank/DDBJ databases">
        <authorList>
            <person name="Sun Q."/>
            <person name="Ohkuma M."/>
        </authorList>
    </citation>
    <scope>NUCLEOTIDE SEQUENCE</scope>
    <source>
        <strain evidence="8">JCM 4059</strain>
    </source>
</reference>
<evidence type="ECO:0000256" key="3">
    <source>
        <dbReference type="ARBA" id="ARBA00022630"/>
    </source>
</evidence>
<dbReference type="CDD" id="cd00567">
    <property type="entry name" value="ACAD"/>
    <property type="match status" value="1"/>
</dbReference>
<dbReference type="Gene3D" id="1.20.140.10">
    <property type="entry name" value="Butyryl-CoA Dehydrogenase, subunit A, domain 3"/>
    <property type="match status" value="1"/>
</dbReference>
<feature type="domain" description="Acyl-CoA dehydrogenase/oxidase N-terminal" evidence="7">
    <location>
        <begin position="7"/>
        <end position="119"/>
    </location>
</feature>
<comment type="similarity">
    <text evidence="2">Belongs to the acyl-CoA dehydrogenase family.</text>
</comment>
<protein>
    <submittedName>
        <fullName evidence="8">Acyl-CoA dehydrogenase</fullName>
    </submittedName>
</protein>
<dbReference type="Proteomes" id="UP000638313">
    <property type="component" value="Unassembled WGS sequence"/>
</dbReference>
<sequence length="397" mass="41398">MDGALSHEQEAMRSAMRRFLAEHCGPAEVRRAVASPAGHDEAVWRRLAAEFGLPGLAIAPQYGGVGCGSVELALVCEEAGRALLPSPLTATVAIAAPVVASLGTPEQRARLLPLLAAGELTGAFVLPNGSLPEALALTGPNDGDWAGGGRAGGIQARRHDGGWRLYGEAAQVLDGHCAGLLLVAARHGGYTKGRTLLFLVRPEHPGRVRRTRATSLDETRPQSRVELRDADAELLGPEGADVPRVLAGLAGPIASVVAAEAVGTADGALQRTVEYVRVREQFGRPVGSFQAVRHRLAELHVAVREARSAAYYAAWSGRPDVAGLALAAALETASRVTGEAIQLHGGIGVTWEHPVQLYFKRAASDELLFGPVNRLRARAAETAGVFAAGAGGEAVVL</sequence>
<reference evidence="8" key="1">
    <citation type="journal article" date="2014" name="Int. J. Syst. Evol. Microbiol.">
        <title>Complete genome sequence of Corynebacterium casei LMG S-19264T (=DSM 44701T), isolated from a smear-ripened cheese.</title>
        <authorList>
            <consortium name="US DOE Joint Genome Institute (JGI-PGF)"/>
            <person name="Walter F."/>
            <person name="Albersmeier A."/>
            <person name="Kalinowski J."/>
            <person name="Ruckert C."/>
        </authorList>
    </citation>
    <scope>NUCLEOTIDE SEQUENCE</scope>
    <source>
        <strain evidence="8">JCM 4059</strain>
    </source>
</reference>
<keyword evidence="9" id="KW-1185">Reference proteome</keyword>
<proteinExistence type="inferred from homology"/>
<dbReference type="Gene3D" id="1.10.540.10">
    <property type="entry name" value="Acyl-CoA dehydrogenase/oxidase, N-terminal domain"/>
    <property type="match status" value="1"/>
</dbReference>
<dbReference type="Gene3D" id="2.40.110.10">
    <property type="entry name" value="Butyryl-CoA Dehydrogenase, subunit A, domain 2"/>
    <property type="match status" value="1"/>
</dbReference>